<dbReference type="Gene3D" id="1.10.287.1120">
    <property type="entry name" value="Bipartite methylase S protein"/>
    <property type="match status" value="1"/>
</dbReference>
<dbReference type="PANTHER" id="PTHR30408:SF12">
    <property type="entry name" value="TYPE I RESTRICTION ENZYME MJAVIII SPECIFICITY SUBUNIT"/>
    <property type="match status" value="1"/>
</dbReference>
<keyword evidence="5" id="KW-0378">Hydrolase</keyword>
<dbReference type="Proteomes" id="UP001236559">
    <property type="component" value="Unassembled WGS sequence"/>
</dbReference>
<dbReference type="PANTHER" id="PTHR30408">
    <property type="entry name" value="TYPE-1 RESTRICTION ENZYME ECOKI SPECIFICITY PROTEIN"/>
    <property type="match status" value="1"/>
</dbReference>
<dbReference type="InterPro" id="IPR044946">
    <property type="entry name" value="Restrct_endonuc_typeI_TRD_sf"/>
</dbReference>
<name>A0ABU0AY37_9FIRM</name>
<reference evidence="5 6" key="1">
    <citation type="submission" date="2023-07" db="EMBL/GenBank/DDBJ databases">
        <title>Genomic Encyclopedia of Type Strains, Phase IV (KMG-IV): sequencing the most valuable type-strain genomes for metagenomic binning, comparative biology and taxonomic classification.</title>
        <authorList>
            <person name="Goeker M."/>
        </authorList>
    </citation>
    <scope>NUCLEOTIDE SEQUENCE [LARGE SCALE GENOMIC DNA]</scope>
    <source>
        <strain evidence="5 6">DSM 22616</strain>
    </source>
</reference>
<protein>
    <submittedName>
        <fullName evidence="5">Type I restriction enzyme S subunit</fullName>
        <ecNumber evidence="5">3.1.21.3</ecNumber>
    </submittedName>
</protein>
<keyword evidence="2" id="KW-0680">Restriction system</keyword>
<proteinExistence type="inferred from homology"/>
<keyword evidence="6" id="KW-1185">Reference proteome</keyword>
<accession>A0ABU0AY37</accession>
<evidence type="ECO:0000313" key="5">
    <source>
        <dbReference type="EMBL" id="MDQ0274895.1"/>
    </source>
</evidence>
<dbReference type="Gene3D" id="3.90.220.20">
    <property type="entry name" value="DNA methylase specificity domains"/>
    <property type="match status" value="2"/>
</dbReference>
<dbReference type="RefSeq" id="WP_023056164.1">
    <property type="nucleotide sequence ID" value="NZ_JAUSTN010000004.1"/>
</dbReference>
<feature type="domain" description="Type I restriction modification DNA specificity" evidence="4">
    <location>
        <begin position="17"/>
        <end position="199"/>
    </location>
</feature>
<dbReference type="CDD" id="cd17279">
    <property type="entry name" value="RMtype1_S_BmuCF2ORF3362P_TRD1-CR1_like"/>
    <property type="match status" value="1"/>
</dbReference>
<sequence>MTRKMKDSGIEWIGEIPEEWEVTKLKQLASFHNGDRGKNYPSGNDLVDEGVYFLTSNNIHGYYLDIDKSISKFITNERLNVLNGAKIQINDIVFCLRGSVGNCSINKSLEKGTIASSLMLIRPINIDADFLNYIMQSDIKVMEVLNLTTGSCAANLSAINVSNFKILQPSLSEQVKISNYLNKKTEQIENIKSTIVKEIQTLEDYKKSLITEAVTKGLDKNVKMKDSGIEWIGEIPKHWEIFKVKYLATILNGSTPNTGKINYWDGDIKWITPKDLFDNKIITDSLKKITKEGYHSCGTNMVPINTILLSTRAPIGTVAIAKTELCTNQGIKSIVCNREKLNYKLLFYYLLTKNEVLNFLGNGTTFMELSTSSLMGLPIPCASINEQNKIVDYLDKKTKSIDEAITAKQKQLEVLEEYKKSLIYEYVTGKKEVL</sequence>
<dbReference type="InterPro" id="IPR000055">
    <property type="entry name" value="Restrct_endonuc_typeI_TRD"/>
</dbReference>
<gene>
    <name evidence="5" type="ORF">J2S72_000916</name>
</gene>
<organism evidence="5 6">
    <name type="scientific">Peptoniphilus koenoeneniae</name>
    <dbReference type="NCBI Taxonomy" id="507751"/>
    <lineage>
        <taxon>Bacteria</taxon>
        <taxon>Bacillati</taxon>
        <taxon>Bacillota</taxon>
        <taxon>Tissierellia</taxon>
        <taxon>Tissierellales</taxon>
        <taxon>Peptoniphilaceae</taxon>
        <taxon>Peptoniphilus</taxon>
    </lineage>
</organism>
<evidence type="ECO:0000256" key="1">
    <source>
        <dbReference type="ARBA" id="ARBA00010923"/>
    </source>
</evidence>
<dbReference type="Pfam" id="PF01420">
    <property type="entry name" value="Methylase_S"/>
    <property type="match status" value="2"/>
</dbReference>
<evidence type="ECO:0000256" key="2">
    <source>
        <dbReference type="ARBA" id="ARBA00022747"/>
    </source>
</evidence>
<dbReference type="GO" id="GO:0009035">
    <property type="term" value="F:type I site-specific deoxyribonuclease activity"/>
    <property type="evidence" value="ECO:0007669"/>
    <property type="project" value="UniProtKB-EC"/>
</dbReference>
<dbReference type="EC" id="3.1.21.3" evidence="5"/>
<comment type="similarity">
    <text evidence="1">Belongs to the type-I restriction system S methylase family.</text>
</comment>
<evidence type="ECO:0000259" key="4">
    <source>
        <dbReference type="Pfam" id="PF01420"/>
    </source>
</evidence>
<keyword evidence="3" id="KW-0238">DNA-binding</keyword>
<dbReference type="SUPFAM" id="SSF116734">
    <property type="entry name" value="DNA methylase specificity domain"/>
    <property type="match status" value="2"/>
</dbReference>
<comment type="caution">
    <text evidence="5">The sequence shown here is derived from an EMBL/GenBank/DDBJ whole genome shotgun (WGS) entry which is preliminary data.</text>
</comment>
<evidence type="ECO:0000313" key="6">
    <source>
        <dbReference type="Proteomes" id="UP001236559"/>
    </source>
</evidence>
<dbReference type="InterPro" id="IPR052021">
    <property type="entry name" value="Type-I_RS_S_subunit"/>
</dbReference>
<feature type="domain" description="Type I restriction modification DNA specificity" evidence="4">
    <location>
        <begin position="236"/>
        <end position="413"/>
    </location>
</feature>
<evidence type="ECO:0000256" key="3">
    <source>
        <dbReference type="ARBA" id="ARBA00023125"/>
    </source>
</evidence>
<dbReference type="EMBL" id="JAUSTN010000004">
    <property type="protein sequence ID" value="MDQ0274895.1"/>
    <property type="molecule type" value="Genomic_DNA"/>
</dbReference>